<organism evidence="2 3">
    <name type="scientific">Botrytis porri</name>
    <dbReference type="NCBI Taxonomy" id="87229"/>
    <lineage>
        <taxon>Eukaryota</taxon>
        <taxon>Fungi</taxon>
        <taxon>Dikarya</taxon>
        <taxon>Ascomycota</taxon>
        <taxon>Pezizomycotina</taxon>
        <taxon>Leotiomycetes</taxon>
        <taxon>Helotiales</taxon>
        <taxon>Sclerotiniaceae</taxon>
        <taxon>Botrytis</taxon>
    </lineage>
</organism>
<evidence type="ECO:0000313" key="2">
    <source>
        <dbReference type="EMBL" id="TGO85290.1"/>
    </source>
</evidence>
<dbReference type="Proteomes" id="UP000297280">
    <property type="component" value="Unassembled WGS sequence"/>
</dbReference>
<feature type="region of interest" description="Disordered" evidence="1">
    <location>
        <begin position="189"/>
        <end position="247"/>
    </location>
</feature>
<feature type="compositionally biased region" description="Basic and acidic residues" evidence="1">
    <location>
        <begin position="200"/>
        <end position="232"/>
    </location>
</feature>
<gene>
    <name evidence="2" type="ORF">BPOR_0412g00100</name>
</gene>
<sequence>MTGKPEPTTIPEIKCHVPLNTCGKWECLKNSLLPTCRKCTTEVIIYQCAHLKVKKSHRCEGCRPSKNEYPSSRPMLLLKPHNENLYNTIVCANYLDHEERREKRKELISQQTLPVLFNSQPESHRRLNPDYPDNPDATFRRPTVKIQQGPILTPLPAYGDYRYTEGYPHGQPNPQYIPVPGSAIPPAWGQPLQPLIRGENQQRHAEWERERQREEARASRAADRKSFEEAARYESTLPRGKRRPRGH</sequence>
<proteinExistence type="predicted"/>
<reference evidence="2 3" key="1">
    <citation type="submission" date="2017-12" db="EMBL/GenBank/DDBJ databases">
        <title>Comparative genomics of Botrytis spp.</title>
        <authorList>
            <person name="Valero-Jimenez C.A."/>
            <person name="Tapia P."/>
            <person name="Veloso J."/>
            <person name="Silva-Moreno E."/>
            <person name="Staats M."/>
            <person name="Valdes J.H."/>
            <person name="Van Kan J.A.L."/>
        </authorList>
    </citation>
    <scope>NUCLEOTIDE SEQUENCE [LARGE SCALE GENOMIC DNA]</scope>
    <source>
        <strain evidence="2 3">MUCL3349</strain>
    </source>
</reference>
<evidence type="ECO:0000256" key="1">
    <source>
        <dbReference type="SAM" id="MobiDB-lite"/>
    </source>
</evidence>
<dbReference type="EMBL" id="PQXO01000411">
    <property type="protein sequence ID" value="TGO85290.1"/>
    <property type="molecule type" value="Genomic_DNA"/>
</dbReference>
<comment type="caution">
    <text evidence="2">The sequence shown here is derived from an EMBL/GenBank/DDBJ whole genome shotgun (WGS) entry which is preliminary data.</text>
</comment>
<protein>
    <submittedName>
        <fullName evidence="2">Uncharacterized protein</fullName>
    </submittedName>
</protein>
<keyword evidence="3" id="KW-1185">Reference proteome</keyword>
<dbReference type="AlphaFoldDB" id="A0A4Z1KIE2"/>
<accession>A0A4Z1KIE2</accession>
<dbReference type="OrthoDB" id="3540962at2759"/>
<evidence type="ECO:0000313" key="3">
    <source>
        <dbReference type="Proteomes" id="UP000297280"/>
    </source>
</evidence>
<name>A0A4Z1KIE2_9HELO</name>